<evidence type="ECO:0000256" key="1">
    <source>
        <dbReference type="SAM" id="MobiDB-lite"/>
    </source>
</evidence>
<dbReference type="Proteomes" id="UP001222275">
    <property type="component" value="Chromosome"/>
</dbReference>
<evidence type="ECO:0000313" key="2">
    <source>
        <dbReference type="EMBL" id="WEJ63615.1"/>
    </source>
</evidence>
<protein>
    <submittedName>
        <fullName evidence="2">Host attachment protein</fullName>
    </submittedName>
</protein>
<reference evidence="2 3" key="1">
    <citation type="submission" date="2022-06" db="EMBL/GenBank/DDBJ databases">
        <title>Thiomicrohabdus sp. nov, an obligately chemolithoautotrophic, sulfur-oxidizing bacterium isolated from beach of Guanyin Mountain. Amoy.</title>
        <authorList>
            <person name="Zhu H."/>
        </authorList>
    </citation>
    <scope>NUCLEOTIDE SEQUENCE [LARGE SCALE GENOMIC DNA]</scope>
    <source>
        <strain evidence="2 3">XGS-01</strain>
    </source>
</reference>
<dbReference type="RefSeq" id="WP_275595872.1">
    <property type="nucleotide sequence ID" value="NZ_CP102381.1"/>
</dbReference>
<organism evidence="2 3">
    <name type="scientific">Thiomicrorhabdus lithotrophica</name>
    <dbReference type="NCBI Taxonomy" id="2949997"/>
    <lineage>
        <taxon>Bacteria</taxon>
        <taxon>Pseudomonadati</taxon>
        <taxon>Pseudomonadota</taxon>
        <taxon>Gammaproteobacteria</taxon>
        <taxon>Thiotrichales</taxon>
        <taxon>Piscirickettsiaceae</taxon>
        <taxon>Thiomicrorhabdus</taxon>
    </lineage>
</organism>
<dbReference type="Pfam" id="PF10116">
    <property type="entry name" value="Host_attach"/>
    <property type="match status" value="1"/>
</dbReference>
<keyword evidence="3" id="KW-1185">Reference proteome</keyword>
<dbReference type="InterPro" id="IPR019291">
    <property type="entry name" value="Host_attachment_protein"/>
</dbReference>
<sequence>MKPIWILVADSSTARILTAENSASELIEIQDFFHDEAFQHEHELVSDQPGRGNDGTSGGNHAYTGDVSPKEQESIDFAKRLAKHLNDELNQNKFESLFVVAAPGFLGELRNSFSKSLEKHITFSLGKNIVTHTPKEIRKHLPHSLT</sequence>
<evidence type="ECO:0000313" key="3">
    <source>
        <dbReference type="Proteomes" id="UP001222275"/>
    </source>
</evidence>
<feature type="region of interest" description="Disordered" evidence="1">
    <location>
        <begin position="43"/>
        <end position="71"/>
    </location>
</feature>
<gene>
    <name evidence="2" type="ORF">NR989_05005</name>
</gene>
<accession>A0ABY8CFY2</accession>
<proteinExistence type="predicted"/>
<name>A0ABY8CFY2_9GAMM</name>
<dbReference type="EMBL" id="CP102381">
    <property type="protein sequence ID" value="WEJ63615.1"/>
    <property type="molecule type" value="Genomic_DNA"/>
</dbReference>